<dbReference type="RefSeq" id="WP_068838054.1">
    <property type="nucleotide sequence ID" value="NZ_BMXC01000003.1"/>
</dbReference>
<dbReference type="PANTHER" id="PTHR34853">
    <property type="match status" value="1"/>
</dbReference>
<dbReference type="Proteomes" id="UP000182491">
    <property type="component" value="Unassembled WGS sequence"/>
</dbReference>
<sequence length="424" mass="46706">MLRWHFYVTTAVNHLHTSKTYPVIRNIILYTLLLGTLLFNTSCEKDATAATPAAAEAPAAKDAYVSSELLLSVPKETLQAFTASKGQDQYLTEIKYGVSVYKLIYTTTYQGREIQASGLVCVPQGMTAPAPVISAQHGTIFRQSEAPTSFTGLSGFEAFAAGGFITLVPDYIGFGASKDIFHPYYDQKHSALAVVDMIKAAKTFYKKQQVQANDKLFLVGYSEGGYVTLAAQKEIETHPEHGLQVTASAAGAGGYDLVHMLSGIKSGQAYTYPAYLAYILQAYNHTNNWNRPLTELFQEPYASKLPALFDGVKGGSAINRELTTDTKKLFNPTFFAALQDDKKELALKQALQANSFYDWVPQSPTRLYHGTTDNIVPFQNSQVTYDRFKQQGAKNLELIPIKGQGHGSAFVPMLKSLVPWLQQF</sequence>
<dbReference type="OrthoDB" id="9798122at2"/>
<dbReference type="EMBL" id="FPCA01000003">
    <property type="protein sequence ID" value="SFU85906.1"/>
    <property type="molecule type" value="Genomic_DNA"/>
</dbReference>
<organism evidence="1 2">
    <name type="scientific">Pontibacter akesuensis</name>
    <dbReference type="NCBI Taxonomy" id="388950"/>
    <lineage>
        <taxon>Bacteria</taxon>
        <taxon>Pseudomonadati</taxon>
        <taxon>Bacteroidota</taxon>
        <taxon>Cytophagia</taxon>
        <taxon>Cytophagales</taxon>
        <taxon>Hymenobacteraceae</taxon>
        <taxon>Pontibacter</taxon>
    </lineage>
</organism>
<name>A0A1I7JL41_9BACT</name>
<keyword evidence="2" id="KW-1185">Reference proteome</keyword>
<dbReference type="PANTHER" id="PTHR34853:SF1">
    <property type="entry name" value="LIPASE 5"/>
    <property type="match status" value="1"/>
</dbReference>
<evidence type="ECO:0000313" key="1">
    <source>
        <dbReference type="EMBL" id="SFU85906.1"/>
    </source>
</evidence>
<dbReference type="InterPro" id="IPR005152">
    <property type="entry name" value="Lipase_secreted"/>
</dbReference>
<dbReference type="AlphaFoldDB" id="A0A1I7JL41"/>
<dbReference type="GO" id="GO:0016042">
    <property type="term" value="P:lipid catabolic process"/>
    <property type="evidence" value="ECO:0007669"/>
    <property type="project" value="InterPro"/>
</dbReference>
<proteinExistence type="predicted"/>
<dbReference type="Pfam" id="PF03583">
    <property type="entry name" value="LIP"/>
    <property type="match status" value="1"/>
</dbReference>
<dbReference type="Gene3D" id="3.40.50.1820">
    <property type="entry name" value="alpha/beta hydrolase"/>
    <property type="match status" value="1"/>
</dbReference>
<dbReference type="SUPFAM" id="SSF53474">
    <property type="entry name" value="alpha/beta-Hydrolases"/>
    <property type="match status" value="1"/>
</dbReference>
<evidence type="ECO:0000313" key="2">
    <source>
        <dbReference type="Proteomes" id="UP000182491"/>
    </source>
</evidence>
<reference evidence="2" key="1">
    <citation type="submission" date="2016-10" db="EMBL/GenBank/DDBJ databases">
        <authorList>
            <person name="Varghese N."/>
        </authorList>
    </citation>
    <scope>NUCLEOTIDE SEQUENCE [LARGE SCALE GENOMIC DNA]</scope>
    <source>
        <strain evidence="2">DSM 18820</strain>
    </source>
</reference>
<dbReference type="PIRSF" id="PIRSF029171">
    <property type="entry name" value="Esterase_LipA"/>
    <property type="match status" value="1"/>
</dbReference>
<dbReference type="GO" id="GO:0004806">
    <property type="term" value="F:triacylglycerol lipase activity"/>
    <property type="evidence" value="ECO:0007669"/>
    <property type="project" value="InterPro"/>
</dbReference>
<dbReference type="Gene3D" id="1.10.260.160">
    <property type="match status" value="1"/>
</dbReference>
<gene>
    <name evidence="1" type="ORF">SAMN04487941_2992</name>
</gene>
<dbReference type="InterPro" id="IPR029058">
    <property type="entry name" value="AB_hydrolase_fold"/>
</dbReference>
<protein>
    <submittedName>
        <fullName evidence="1">Secretory lipase</fullName>
    </submittedName>
</protein>
<accession>A0A1I7JL41</accession>
<dbReference type="STRING" id="388950.GCA_001611675_02073"/>